<feature type="non-terminal residue" evidence="1">
    <location>
        <position position="216"/>
    </location>
</feature>
<comment type="caution">
    <text evidence="1">The sequence shown here is derived from an EMBL/GenBank/DDBJ whole genome shotgun (WGS) entry which is preliminary data.</text>
</comment>
<dbReference type="RefSeq" id="WP_310953237.1">
    <property type="nucleotide sequence ID" value="NZ_JAPKIY010000014.1"/>
</dbReference>
<protein>
    <submittedName>
        <fullName evidence="1">Uncharacterized protein</fullName>
    </submittedName>
</protein>
<dbReference type="Proteomes" id="UP001182247">
    <property type="component" value="Unassembled WGS sequence"/>
</dbReference>
<evidence type="ECO:0000313" key="1">
    <source>
        <dbReference type="EMBL" id="MDS0898017.1"/>
    </source>
</evidence>
<dbReference type="AlphaFoldDB" id="A0AAE4JRR4"/>
<name>A0AAE4JRR4_MORMO</name>
<proteinExistence type="predicted"/>
<evidence type="ECO:0000313" key="2">
    <source>
        <dbReference type="Proteomes" id="UP001182247"/>
    </source>
</evidence>
<sequence>MNNLNKFKCLKDIELETGISADEVLANWRKYNINLYVNFDNEVGYLKCRSPLEPEIDGKYCSPSFPPEVSGIEDIRKFKYDNTTIEDVPNSNIIKGQASGFWVILPPINNDCPTFLLNRYMGLGHHCTEYHQVCQVFAIKDEQDLSEQTDLMNIKNRIDRRNFDFELENRLKVNKYNLFVNLCAVELLYGINPTVKKVGVSNPPSSPKETDKTEKT</sequence>
<organism evidence="1 2">
    <name type="scientific">Morganella morganii</name>
    <name type="common">Proteus morganii</name>
    <dbReference type="NCBI Taxonomy" id="582"/>
    <lineage>
        <taxon>Bacteria</taxon>
        <taxon>Pseudomonadati</taxon>
        <taxon>Pseudomonadota</taxon>
        <taxon>Gammaproteobacteria</taxon>
        <taxon>Enterobacterales</taxon>
        <taxon>Morganellaceae</taxon>
        <taxon>Morganella</taxon>
    </lineage>
</organism>
<gene>
    <name evidence="1" type="ORF">OSC06_08535</name>
</gene>
<reference evidence="1" key="1">
    <citation type="submission" date="2023-02" db="EMBL/GenBank/DDBJ databases">
        <title>Detection, antimicrobial susceptibility and genomic characterization of NDM-producing species of Morganellaceae, Yersiniaceae, and Enterobacteriaceae other than Klebsiella.</title>
        <authorList>
            <person name="Camargo C.H."/>
            <person name="Sacchi C.T."/>
            <person name="Campos K.R."/>
        </authorList>
    </citation>
    <scope>NUCLEOTIDE SEQUENCE</scope>
    <source>
        <strain evidence="1">1189_21</strain>
    </source>
</reference>
<accession>A0AAE4JRR4</accession>
<dbReference type="EMBL" id="JAPKIY010000014">
    <property type="protein sequence ID" value="MDS0898017.1"/>
    <property type="molecule type" value="Genomic_DNA"/>
</dbReference>